<dbReference type="Proteomes" id="UP001163603">
    <property type="component" value="Chromosome 1"/>
</dbReference>
<reference evidence="2" key="1">
    <citation type="journal article" date="2023" name="G3 (Bethesda)">
        <title>Genome assembly and association tests identify interacting loci associated with vigor, precocity, and sex in interspecific pistachio rootstocks.</title>
        <authorList>
            <person name="Palmer W."/>
            <person name="Jacygrad E."/>
            <person name="Sagayaradj S."/>
            <person name="Cavanaugh K."/>
            <person name="Han R."/>
            <person name="Bertier L."/>
            <person name="Beede B."/>
            <person name="Kafkas S."/>
            <person name="Golino D."/>
            <person name="Preece J."/>
            <person name="Michelmore R."/>
        </authorList>
    </citation>
    <scope>NUCLEOTIDE SEQUENCE [LARGE SCALE GENOMIC DNA]</scope>
</reference>
<organism evidence="1 2">
    <name type="scientific">Pistacia integerrima</name>
    <dbReference type="NCBI Taxonomy" id="434235"/>
    <lineage>
        <taxon>Eukaryota</taxon>
        <taxon>Viridiplantae</taxon>
        <taxon>Streptophyta</taxon>
        <taxon>Embryophyta</taxon>
        <taxon>Tracheophyta</taxon>
        <taxon>Spermatophyta</taxon>
        <taxon>Magnoliopsida</taxon>
        <taxon>eudicotyledons</taxon>
        <taxon>Gunneridae</taxon>
        <taxon>Pentapetalae</taxon>
        <taxon>rosids</taxon>
        <taxon>malvids</taxon>
        <taxon>Sapindales</taxon>
        <taxon>Anacardiaceae</taxon>
        <taxon>Pistacia</taxon>
    </lineage>
</organism>
<sequence length="129" mass="14668">MMKHRSDREVHKFTEENPDWCSDPHLPPRAAYIKGAASIQMGIKSEDEDDEHHETFCGSCGSSYNSDEFWIGCDICERWYHGKHQPKPKVLSSTNVLLAARRREGISSYIEAYGVTNQLILLTVVVVKS</sequence>
<dbReference type="EMBL" id="CM047736">
    <property type="protein sequence ID" value="KAJ0053203.1"/>
    <property type="molecule type" value="Genomic_DNA"/>
</dbReference>
<name>A0ACC0ZM42_9ROSI</name>
<evidence type="ECO:0000313" key="2">
    <source>
        <dbReference type="Proteomes" id="UP001163603"/>
    </source>
</evidence>
<gene>
    <name evidence="1" type="ORF">Pint_02602</name>
</gene>
<keyword evidence="2" id="KW-1185">Reference proteome</keyword>
<accession>A0ACC0ZM42</accession>
<comment type="caution">
    <text evidence="1">The sequence shown here is derived from an EMBL/GenBank/DDBJ whole genome shotgun (WGS) entry which is preliminary data.</text>
</comment>
<protein>
    <submittedName>
        <fullName evidence="1">Uncharacterized protein</fullName>
    </submittedName>
</protein>
<proteinExistence type="predicted"/>
<evidence type="ECO:0000313" key="1">
    <source>
        <dbReference type="EMBL" id="KAJ0053203.1"/>
    </source>
</evidence>